<organism evidence="16 17">
    <name type="scientific">Candidatus Viridilinea mediisalina</name>
    <dbReference type="NCBI Taxonomy" id="2024553"/>
    <lineage>
        <taxon>Bacteria</taxon>
        <taxon>Bacillati</taxon>
        <taxon>Chloroflexota</taxon>
        <taxon>Chloroflexia</taxon>
        <taxon>Chloroflexales</taxon>
        <taxon>Chloroflexineae</taxon>
        <taxon>Oscillochloridaceae</taxon>
        <taxon>Candidatus Viridilinea</taxon>
    </lineage>
</organism>
<dbReference type="Proteomes" id="UP000220527">
    <property type="component" value="Unassembled WGS sequence"/>
</dbReference>
<dbReference type="PROSITE" id="PS50873">
    <property type="entry name" value="PEROXIDASE_4"/>
    <property type="match status" value="2"/>
</dbReference>
<evidence type="ECO:0000256" key="6">
    <source>
        <dbReference type="ARBA" id="ARBA00023324"/>
    </source>
</evidence>
<evidence type="ECO:0000256" key="8">
    <source>
        <dbReference type="ARBA" id="ARBA00051651"/>
    </source>
</evidence>
<dbReference type="EC" id="1.11.1.21" evidence="10 12"/>
<feature type="domain" description="Plant heme peroxidase family profile" evidence="15">
    <location>
        <begin position="451"/>
        <end position="731"/>
    </location>
</feature>
<feature type="site" description="Transition state stabilizer" evidence="12">
    <location>
        <position position="93"/>
    </location>
</feature>
<keyword evidence="5 12" id="KW-0408">Iron</keyword>
<dbReference type="GO" id="GO:0042744">
    <property type="term" value="P:hydrogen peroxide catabolic process"/>
    <property type="evidence" value="ECO:0007669"/>
    <property type="project" value="UniProtKB-KW"/>
</dbReference>
<dbReference type="FunFam" id="1.10.420.10:FF:000004">
    <property type="entry name" value="Catalase-peroxidase"/>
    <property type="match status" value="1"/>
</dbReference>
<dbReference type="Gene3D" id="1.10.420.10">
    <property type="entry name" value="Peroxidase, domain 2"/>
    <property type="match status" value="2"/>
</dbReference>
<evidence type="ECO:0000256" key="4">
    <source>
        <dbReference type="ARBA" id="ARBA00023002"/>
    </source>
</evidence>
<comment type="cofactor">
    <cofactor evidence="12">
        <name>heme b</name>
        <dbReference type="ChEBI" id="CHEBI:60344"/>
    </cofactor>
    <text evidence="12">Binds 1 heme b (iron(II)-protoporphyrin IX) group per dimer.</text>
</comment>
<comment type="similarity">
    <text evidence="9 12 13">Belongs to the peroxidase family. Peroxidase/catalase subfamily.</text>
</comment>
<dbReference type="GO" id="GO:0046872">
    <property type="term" value="F:metal ion binding"/>
    <property type="evidence" value="ECO:0007669"/>
    <property type="project" value="UniProtKB-KW"/>
</dbReference>
<evidence type="ECO:0000256" key="10">
    <source>
        <dbReference type="ARBA" id="ARBA00067012"/>
    </source>
</evidence>
<dbReference type="PRINTS" id="PR00458">
    <property type="entry name" value="PEROXIDASE"/>
</dbReference>
<dbReference type="InterPro" id="IPR010255">
    <property type="entry name" value="Haem_peroxidase_sf"/>
</dbReference>
<dbReference type="PRINTS" id="PR00460">
    <property type="entry name" value="BPEROXIDASE"/>
</dbReference>
<evidence type="ECO:0000256" key="11">
    <source>
        <dbReference type="ARBA" id="ARBA00074141"/>
    </source>
</evidence>
<feature type="region of interest" description="Disordered" evidence="14">
    <location>
        <begin position="1"/>
        <end position="22"/>
    </location>
</feature>
<comment type="subunit">
    <text evidence="12">Homodimer or homotetramer.</text>
</comment>
<comment type="catalytic activity">
    <reaction evidence="8 12 13">
        <text>H2O2 + AH2 = A + 2 H2O</text>
        <dbReference type="Rhea" id="RHEA:30275"/>
        <dbReference type="ChEBI" id="CHEBI:13193"/>
        <dbReference type="ChEBI" id="CHEBI:15377"/>
        <dbReference type="ChEBI" id="CHEBI:16240"/>
        <dbReference type="ChEBI" id="CHEBI:17499"/>
        <dbReference type="EC" id="1.11.1.21"/>
    </reaction>
</comment>
<dbReference type="Gene3D" id="1.10.520.10">
    <property type="match status" value="2"/>
</dbReference>
<dbReference type="NCBIfam" id="TIGR00198">
    <property type="entry name" value="cat_per_HPI"/>
    <property type="match status" value="1"/>
</dbReference>
<dbReference type="FunFam" id="1.10.420.10:FF:000002">
    <property type="entry name" value="Catalase-peroxidase"/>
    <property type="match status" value="1"/>
</dbReference>
<comment type="caution">
    <text evidence="12">Lacks conserved residue(s) required for the propagation of feature annotation.</text>
</comment>
<keyword evidence="4 12" id="KW-0560">Oxidoreductase</keyword>
<dbReference type="GO" id="GO:0005829">
    <property type="term" value="C:cytosol"/>
    <property type="evidence" value="ECO:0007669"/>
    <property type="project" value="UniProtKB-ARBA"/>
</dbReference>
<dbReference type="CDD" id="cd00649">
    <property type="entry name" value="catalase_peroxidase_1"/>
    <property type="match status" value="1"/>
</dbReference>
<evidence type="ECO:0000256" key="2">
    <source>
        <dbReference type="ARBA" id="ARBA00022617"/>
    </source>
</evidence>
<dbReference type="InterPro" id="IPR019794">
    <property type="entry name" value="Peroxidases_AS"/>
</dbReference>
<evidence type="ECO:0000259" key="15">
    <source>
        <dbReference type="PROSITE" id="PS50873"/>
    </source>
</evidence>
<dbReference type="AlphaFoldDB" id="A0A2A6RE21"/>
<dbReference type="EMBL" id="NQWI01000185">
    <property type="protein sequence ID" value="PDW00410.1"/>
    <property type="molecule type" value="Genomic_DNA"/>
</dbReference>
<dbReference type="PROSITE" id="PS00436">
    <property type="entry name" value="PEROXIDASE_2"/>
    <property type="match status" value="1"/>
</dbReference>
<evidence type="ECO:0000256" key="3">
    <source>
        <dbReference type="ARBA" id="ARBA00022723"/>
    </source>
</evidence>
<feature type="cross-link" description="Tryptophyl-tyrosyl-methioninium (Tyr-Met) (with Trp-96)" evidence="12">
    <location>
        <begin position="219"/>
        <end position="245"/>
    </location>
</feature>
<evidence type="ECO:0000256" key="7">
    <source>
        <dbReference type="ARBA" id="ARBA00049145"/>
    </source>
</evidence>
<comment type="PTM">
    <text evidence="12">Formation of the three residue Trp-Tyr-Met cross-link is important for the catalase, but not the peroxidase activity of the enzyme.</text>
</comment>
<sequence>MSNSGKCPMAGRAAHVTAEQGRSNRDWWPNQLNLGILHQHAPASNPLGTDFDYAEEFKKLDFAALKQDLYELMTDSQDWWPADWGHYGGLFIRMAWHSAGTYRTADGRGGGGTGNQRFAPVNSWPDNGNLDKARRLLWPIKQKYGNKLSWADLMILAGNCALESMGFKTFGFGGGRADIWQPEEDIYWGSEETWLGDKRYSGERELENPLAAVQMGLIYVNPEGPNGQPDPVASGRDVRETFARMAMNDEETVALTAGGHTFGKAHGAGDPALVGPEPEAAPLEAQGLGWINKFGTGKGADTTTSGIEGAWKPFPTRWDNGYFEMLFGYEWELVKSPAGAWQWVAKDVKEEHLIPDAHDPTKKHPPMMTTADMSLRYDPIYEPIARRFLEHPEAFADAFARAWFKLTHRDMGPKCLYLGPEVPEEDLIWQDPIPPVDHPLIEAAEIVELKTLLLNSGLSTAELVATAWASASTFRGSDKRGGANGARVRLAPQKHWAVNQPEQLSKVLGVLEQIQQQFNSTQQDGKKVSLADLIVLGGCAAVEAAAKAAGYPVEVPFTPGRMDATQEQTDVASFEPLEPQADGFRNYLQQTFSVQAEALLVDRAQLLTLSAPEMTVLVGGLRVLGANVNQTKDGVFTERVGTLSNDFFVNLLDINTEWQPTSEAGQSFEGRDRKTGAIKWTGTRVDLVFGSNSQLRALAEVYAQADAQAKFVRDFVAAWNKVMNLDRFDLA</sequence>
<evidence type="ECO:0000256" key="5">
    <source>
        <dbReference type="ARBA" id="ARBA00023004"/>
    </source>
</evidence>
<dbReference type="RefSeq" id="WP_097645983.1">
    <property type="nucleotide sequence ID" value="NZ_NQWI01000185.1"/>
</dbReference>
<dbReference type="PANTHER" id="PTHR30555:SF0">
    <property type="entry name" value="CATALASE-PEROXIDASE"/>
    <property type="match status" value="1"/>
</dbReference>
<dbReference type="PANTHER" id="PTHR30555">
    <property type="entry name" value="HYDROPEROXIDASE I, BIFUNCTIONAL CATALASE-PEROXIDASE"/>
    <property type="match status" value="1"/>
</dbReference>
<evidence type="ECO:0000256" key="9">
    <source>
        <dbReference type="ARBA" id="ARBA00060838"/>
    </source>
</evidence>
<dbReference type="OrthoDB" id="9759743at2"/>
<evidence type="ECO:0000256" key="1">
    <source>
        <dbReference type="ARBA" id="ARBA00022559"/>
    </source>
</evidence>
<dbReference type="InterPro" id="IPR000763">
    <property type="entry name" value="Catalase_peroxidase"/>
</dbReference>
<keyword evidence="1 12" id="KW-0575">Peroxidase</keyword>
<dbReference type="GO" id="GO:0070301">
    <property type="term" value="P:cellular response to hydrogen peroxide"/>
    <property type="evidence" value="ECO:0007669"/>
    <property type="project" value="TreeGrafter"/>
</dbReference>
<dbReference type="SUPFAM" id="SSF48113">
    <property type="entry name" value="Heme-dependent peroxidases"/>
    <property type="match status" value="2"/>
</dbReference>
<proteinExistence type="inferred from homology"/>
<comment type="caution">
    <text evidence="16">The sequence shown here is derived from an EMBL/GenBank/DDBJ whole genome shotgun (WGS) entry which is preliminary data.</text>
</comment>
<dbReference type="GO" id="GO:0004096">
    <property type="term" value="F:catalase activity"/>
    <property type="evidence" value="ECO:0007669"/>
    <property type="project" value="UniProtKB-UniRule"/>
</dbReference>
<evidence type="ECO:0000256" key="12">
    <source>
        <dbReference type="HAMAP-Rule" id="MF_01961"/>
    </source>
</evidence>
<feature type="binding site" description="axial binding residue" evidence="12">
    <location>
        <position position="260"/>
    </location>
    <ligand>
        <name>heme b</name>
        <dbReference type="ChEBI" id="CHEBI:60344"/>
    </ligand>
    <ligandPart>
        <name>Fe</name>
        <dbReference type="ChEBI" id="CHEBI:18248"/>
    </ligandPart>
</feature>
<dbReference type="FunFam" id="1.10.520.10:FF:000002">
    <property type="entry name" value="Catalase-peroxidase"/>
    <property type="match status" value="1"/>
</dbReference>
<keyword evidence="3 12" id="KW-0479">Metal-binding</keyword>
<keyword evidence="6 12" id="KW-0376">Hydrogen peroxide</keyword>
<dbReference type="GO" id="GO:0020037">
    <property type="term" value="F:heme binding"/>
    <property type="evidence" value="ECO:0007669"/>
    <property type="project" value="InterPro"/>
</dbReference>
<reference evidence="17" key="1">
    <citation type="submission" date="2017-08" db="EMBL/GenBank/DDBJ databases">
        <authorList>
            <person name="Grouzdev D.S."/>
            <person name="Gaisin V.A."/>
            <person name="Rysina M.S."/>
            <person name="Gorlenko V.M."/>
        </authorList>
    </citation>
    <scope>NUCLEOTIDE SEQUENCE [LARGE SCALE GENOMIC DNA]</scope>
    <source>
        <strain evidence="17">Kir15-3F</strain>
    </source>
</reference>
<accession>A0A2A6RE21</accession>
<feature type="active site" description="Proton acceptor" evidence="12">
    <location>
        <position position="97"/>
    </location>
</feature>
<dbReference type="CDD" id="cd08200">
    <property type="entry name" value="catalase_peroxidase_2"/>
    <property type="match status" value="1"/>
</dbReference>
<dbReference type="NCBIfam" id="NF011635">
    <property type="entry name" value="PRK15061.1"/>
    <property type="match status" value="1"/>
</dbReference>
<evidence type="ECO:0000256" key="13">
    <source>
        <dbReference type="RuleBase" id="RU003451"/>
    </source>
</evidence>
<comment type="function">
    <text evidence="12">Bifunctional enzyme with both catalase and broad-spectrum peroxidase activity.</text>
</comment>
<keyword evidence="2 12" id="KW-0349">Heme</keyword>
<feature type="domain" description="Plant heme peroxidase family profile" evidence="15">
    <location>
        <begin position="130"/>
        <end position="419"/>
    </location>
</feature>
<keyword evidence="17" id="KW-1185">Reference proteome</keyword>
<protein>
    <recommendedName>
        <fullName evidence="11 12">Catalase-peroxidase</fullName>
        <shortName evidence="12">CP</shortName>
        <ecNumber evidence="10 12">1.11.1.21</ecNumber>
    </recommendedName>
    <alternativeName>
        <fullName evidence="12">Peroxidase/catalase</fullName>
    </alternativeName>
</protein>
<dbReference type="Pfam" id="PF00141">
    <property type="entry name" value="peroxidase"/>
    <property type="match status" value="2"/>
</dbReference>
<evidence type="ECO:0000313" key="17">
    <source>
        <dbReference type="Proteomes" id="UP000220527"/>
    </source>
</evidence>
<gene>
    <name evidence="12 16" type="primary">katG</name>
    <name evidence="16" type="ORF">CJ255_20730</name>
</gene>
<comment type="catalytic activity">
    <reaction evidence="7 12 13">
        <text>2 H2O2 = O2 + 2 H2O</text>
        <dbReference type="Rhea" id="RHEA:20309"/>
        <dbReference type="ChEBI" id="CHEBI:15377"/>
        <dbReference type="ChEBI" id="CHEBI:15379"/>
        <dbReference type="ChEBI" id="CHEBI:16240"/>
        <dbReference type="EC" id="1.11.1.21"/>
    </reaction>
</comment>
<dbReference type="HAMAP" id="MF_01961">
    <property type="entry name" value="Catal_peroxid"/>
    <property type="match status" value="1"/>
</dbReference>
<evidence type="ECO:0000313" key="16">
    <source>
        <dbReference type="EMBL" id="PDW00410.1"/>
    </source>
</evidence>
<name>A0A2A6RE21_9CHLR</name>
<evidence type="ECO:0000256" key="14">
    <source>
        <dbReference type="SAM" id="MobiDB-lite"/>
    </source>
</evidence>
<dbReference type="InterPro" id="IPR002016">
    <property type="entry name" value="Haem_peroxidase"/>
</dbReference>